<evidence type="ECO:0000256" key="5">
    <source>
        <dbReference type="ARBA" id="ARBA00022989"/>
    </source>
</evidence>
<dbReference type="GO" id="GO:0008324">
    <property type="term" value="F:monoatomic cation transmembrane transporter activity"/>
    <property type="evidence" value="ECO:0007669"/>
    <property type="project" value="InterPro"/>
</dbReference>
<dbReference type="GO" id="GO:0005886">
    <property type="term" value="C:plasma membrane"/>
    <property type="evidence" value="ECO:0007669"/>
    <property type="project" value="UniProtKB-SubCell"/>
</dbReference>
<dbReference type="GO" id="GO:0030001">
    <property type="term" value="P:metal ion transport"/>
    <property type="evidence" value="ECO:0007669"/>
    <property type="project" value="UniProtKB-ARBA"/>
</dbReference>
<evidence type="ECO:0000313" key="9">
    <source>
        <dbReference type="EMBL" id="MST96939.1"/>
    </source>
</evidence>
<feature type="transmembrane region" description="Helical" evidence="8">
    <location>
        <begin position="186"/>
        <end position="209"/>
    </location>
</feature>
<evidence type="ECO:0000256" key="1">
    <source>
        <dbReference type="ARBA" id="ARBA00004651"/>
    </source>
</evidence>
<protein>
    <submittedName>
        <fullName evidence="9">Potassium transporter</fullName>
    </submittedName>
</protein>
<dbReference type="InterPro" id="IPR003445">
    <property type="entry name" value="Cat_transpt"/>
</dbReference>
<dbReference type="EMBL" id="VUNS01000006">
    <property type="protein sequence ID" value="MST96939.1"/>
    <property type="molecule type" value="Genomic_DNA"/>
</dbReference>
<keyword evidence="5 8" id="KW-1133">Transmembrane helix</keyword>
<feature type="transmembrane region" description="Helical" evidence="8">
    <location>
        <begin position="221"/>
        <end position="240"/>
    </location>
</feature>
<feature type="transmembrane region" description="Helical" evidence="8">
    <location>
        <begin position="153"/>
        <end position="174"/>
    </location>
</feature>
<proteinExistence type="predicted"/>
<feature type="transmembrane region" description="Helical" evidence="8">
    <location>
        <begin position="125"/>
        <end position="146"/>
    </location>
</feature>
<accession>A0A844G3G2</accession>
<comment type="subcellular location">
    <subcellularLocation>
        <location evidence="1">Cell membrane</location>
        <topology evidence="1">Multi-pass membrane protein</topology>
    </subcellularLocation>
</comment>
<dbReference type="PANTHER" id="PTHR32024">
    <property type="entry name" value="TRK SYSTEM POTASSIUM UPTAKE PROTEIN TRKG-RELATED"/>
    <property type="match status" value="1"/>
</dbReference>
<organism evidence="9 10">
    <name type="scientific">Victivallis lenta</name>
    <dbReference type="NCBI Taxonomy" id="2606640"/>
    <lineage>
        <taxon>Bacteria</taxon>
        <taxon>Pseudomonadati</taxon>
        <taxon>Lentisphaerota</taxon>
        <taxon>Lentisphaeria</taxon>
        <taxon>Victivallales</taxon>
        <taxon>Victivallaceae</taxon>
        <taxon>Victivallis</taxon>
    </lineage>
</organism>
<evidence type="ECO:0000256" key="2">
    <source>
        <dbReference type="ARBA" id="ARBA00022448"/>
    </source>
</evidence>
<feature type="transmembrane region" description="Helical" evidence="8">
    <location>
        <begin position="71"/>
        <end position="94"/>
    </location>
</feature>
<feature type="transmembrane region" description="Helical" evidence="8">
    <location>
        <begin position="394"/>
        <end position="415"/>
    </location>
</feature>
<comment type="caution">
    <text evidence="9">The sequence shown here is derived from an EMBL/GenBank/DDBJ whole genome shotgun (WGS) entry which is preliminary data.</text>
</comment>
<evidence type="ECO:0000256" key="7">
    <source>
        <dbReference type="ARBA" id="ARBA00023136"/>
    </source>
</evidence>
<dbReference type="Pfam" id="PF02386">
    <property type="entry name" value="TrkH"/>
    <property type="match status" value="1"/>
</dbReference>
<name>A0A844G3G2_9BACT</name>
<keyword evidence="7 8" id="KW-0472">Membrane</keyword>
<evidence type="ECO:0000256" key="4">
    <source>
        <dbReference type="ARBA" id="ARBA00022692"/>
    </source>
</evidence>
<evidence type="ECO:0000256" key="6">
    <source>
        <dbReference type="ARBA" id="ARBA00023065"/>
    </source>
</evidence>
<keyword evidence="4 8" id="KW-0812">Transmembrane</keyword>
<evidence type="ECO:0000313" key="10">
    <source>
        <dbReference type="Proteomes" id="UP000435649"/>
    </source>
</evidence>
<reference evidence="9 10" key="1">
    <citation type="submission" date="2019-08" db="EMBL/GenBank/DDBJ databases">
        <title>In-depth cultivation of the pig gut microbiome towards novel bacterial diversity and tailored functional studies.</title>
        <authorList>
            <person name="Wylensek D."/>
            <person name="Hitch T.C.A."/>
            <person name="Clavel T."/>
        </authorList>
    </citation>
    <scope>NUCLEOTIDE SEQUENCE [LARGE SCALE GENOMIC DNA]</scope>
    <source>
        <strain evidence="9 10">BBE-744-WT-12</strain>
    </source>
</reference>
<feature type="transmembrane region" description="Helical" evidence="8">
    <location>
        <begin position="336"/>
        <end position="356"/>
    </location>
</feature>
<keyword evidence="10" id="KW-1185">Reference proteome</keyword>
<keyword evidence="2" id="KW-0813">Transport</keyword>
<dbReference type="Proteomes" id="UP000435649">
    <property type="component" value="Unassembled WGS sequence"/>
</dbReference>
<keyword evidence="6" id="KW-0406">Ion transport</keyword>
<feature type="transmembrane region" description="Helical" evidence="8">
    <location>
        <begin position="282"/>
        <end position="315"/>
    </location>
</feature>
<sequence>MVIGFAKKGQSLFILSFAALIFCGTLLLKLPWAFHGHLAWVDAYFTATSAVCVTGLSSVATGKFTLFGQLVILGLIQLGGIGIMTLSASILLLIGRGLSFSNTLLISNLSDNFSLRGTEGLTRTVIQYTLVSEGIGFFLLLPGFWAKYPLPEAVWYSFFHAVSAFCNAGLSPFPDSLIGQTRWTQMTVAGLIILGGLGVYVIYDLLMVFRHKQYRLRVHSRVVLVATLILIAAGTVLLWLNGYVRETGLSWYDAFFQSVTARTAGFNSVDIGELPAESLTLIIILMLIGGAPGSTAGGMKVSTVALAVSSIIGTFKGNADVQMFKRTIPIANVLRAYTIIVTFILLTCAGAIFLHMLTPERFAMMECFFESASAISTTGLSTGATSSLTSFGKIYLACYMFVGRIGPFTVMLFLLSREKKRRLRYPEERIIIG</sequence>
<evidence type="ECO:0000256" key="8">
    <source>
        <dbReference type="SAM" id="Phobius"/>
    </source>
</evidence>
<feature type="transmembrane region" description="Helical" evidence="8">
    <location>
        <begin position="12"/>
        <end position="32"/>
    </location>
</feature>
<dbReference type="AlphaFoldDB" id="A0A844G3G2"/>
<dbReference type="RefSeq" id="WP_106052784.1">
    <property type="nucleotide sequence ID" value="NZ_CALXOB010000030.1"/>
</dbReference>
<feature type="transmembrane region" description="Helical" evidence="8">
    <location>
        <begin position="38"/>
        <end position="59"/>
    </location>
</feature>
<evidence type="ECO:0000256" key="3">
    <source>
        <dbReference type="ARBA" id="ARBA00022475"/>
    </source>
</evidence>
<keyword evidence="3" id="KW-1003">Cell membrane</keyword>
<dbReference type="PANTHER" id="PTHR32024:SF1">
    <property type="entry name" value="KTR SYSTEM POTASSIUM UPTAKE PROTEIN B"/>
    <property type="match status" value="1"/>
</dbReference>
<gene>
    <name evidence="9" type="ORF">FYJ85_07740</name>
</gene>